<name>A0A1M4DYM5_9ACTN</name>
<reference evidence="1" key="1">
    <citation type="submission" date="2016-04" db="EMBL/GenBank/DDBJ databases">
        <authorList>
            <person name="Evans L.H."/>
            <person name="Alamgir A."/>
            <person name="Owens N."/>
            <person name="Weber N.D."/>
            <person name="Virtaneva K."/>
            <person name="Barbian K."/>
            <person name="Babar A."/>
            <person name="Rosenke K."/>
        </authorList>
    </citation>
    <scope>NUCLEOTIDE SEQUENCE</scope>
    <source>
        <strain evidence="1">Nono1</strain>
    </source>
</reference>
<evidence type="ECO:0000313" key="1">
    <source>
        <dbReference type="EMBL" id="SBO91676.1"/>
    </source>
</evidence>
<dbReference type="NCBIfam" id="NF041638">
    <property type="entry name" value="QRL_CxxC_CxxC"/>
    <property type="match status" value="1"/>
</dbReference>
<gene>
    <name evidence="1" type="ORF">BN4615_P1190</name>
</gene>
<organism evidence="1">
    <name type="scientific">Nonomuraea gerenzanensis</name>
    <dbReference type="NCBI Taxonomy" id="93944"/>
    <lineage>
        <taxon>Bacteria</taxon>
        <taxon>Bacillati</taxon>
        <taxon>Actinomycetota</taxon>
        <taxon>Actinomycetes</taxon>
        <taxon>Streptosporangiales</taxon>
        <taxon>Streptosporangiaceae</taxon>
        <taxon>Nonomuraea</taxon>
    </lineage>
</organism>
<protein>
    <submittedName>
        <fullName evidence="1">Uncharacterized protein</fullName>
    </submittedName>
</protein>
<sequence length="76" mass="8424">MLWSSRRYRARGGVRVAFLYDVRLALPKRVPTVRQRAALAKANAARRTCPECLRDVGYVLSGRLGTCNDCAEQAAA</sequence>
<accession>A0A1M4DYM5</accession>
<dbReference type="InterPro" id="IPR048142">
    <property type="entry name" value="QRL_CxxC_CxxC"/>
</dbReference>
<dbReference type="EMBL" id="LT559118">
    <property type="protein sequence ID" value="SBO91676.1"/>
    <property type="molecule type" value="Genomic_DNA"/>
</dbReference>
<dbReference type="AlphaFoldDB" id="A0A1M4DYM5"/>
<proteinExistence type="predicted"/>